<dbReference type="Pfam" id="PF14542">
    <property type="entry name" value="Acetyltransf_CG"/>
    <property type="match status" value="1"/>
</dbReference>
<dbReference type="Gene3D" id="3.40.630.30">
    <property type="match status" value="1"/>
</dbReference>
<dbReference type="SUPFAM" id="SSF55729">
    <property type="entry name" value="Acyl-CoA N-acyltransferases (Nat)"/>
    <property type="match status" value="1"/>
</dbReference>
<dbReference type="PANTHER" id="PTHR31435:SF9">
    <property type="entry name" value="PROTEIN NATD1"/>
    <property type="match status" value="1"/>
</dbReference>
<dbReference type="InterPro" id="IPR016181">
    <property type="entry name" value="Acyl_CoA_acyltransferase"/>
</dbReference>
<sequence length="99" mass="10932">MKIEHNLDEGIFQTEVNGYKALVKFTVANGSLDIRKTIVPKEIGGRGIASALVKEAYDYAQHQNLRCLATCSYAVTWLARHPEYNGMPSPDYVEGACAL</sequence>
<comment type="caution">
    <text evidence="2">The sequence shown here is derived from an EMBL/GenBank/DDBJ whole genome shotgun (WGS) entry which is preliminary data.</text>
</comment>
<accession>A0A9E2NRQ7</accession>
<dbReference type="AlphaFoldDB" id="A0A9E2NRQ7"/>
<dbReference type="EMBL" id="JAHLFG010000030">
    <property type="protein sequence ID" value="MBU3826401.1"/>
    <property type="molecule type" value="Genomic_DNA"/>
</dbReference>
<dbReference type="PANTHER" id="PTHR31435">
    <property type="entry name" value="PROTEIN NATD1"/>
    <property type="match status" value="1"/>
</dbReference>
<name>A0A9E2NRQ7_9GAMM</name>
<organism evidence="2 3">
    <name type="scientific">Candidatus Anaerobiospirillum merdipullorum</name>
    <dbReference type="NCBI Taxonomy" id="2838450"/>
    <lineage>
        <taxon>Bacteria</taxon>
        <taxon>Pseudomonadati</taxon>
        <taxon>Pseudomonadota</taxon>
        <taxon>Gammaproteobacteria</taxon>
        <taxon>Aeromonadales</taxon>
        <taxon>Succinivibrionaceae</taxon>
        <taxon>Anaerobiospirillum</taxon>
    </lineage>
</organism>
<dbReference type="PROSITE" id="PS51729">
    <property type="entry name" value="GNAT_YJDJ"/>
    <property type="match status" value="1"/>
</dbReference>
<evidence type="ECO:0000313" key="2">
    <source>
        <dbReference type="EMBL" id="MBU3826401.1"/>
    </source>
</evidence>
<protein>
    <submittedName>
        <fullName evidence="2">N-acetyltransferase</fullName>
    </submittedName>
</protein>
<reference evidence="2" key="1">
    <citation type="journal article" date="2021" name="PeerJ">
        <title>Extensive microbial diversity within the chicken gut microbiome revealed by metagenomics and culture.</title>
        <authorList>
            <person name="Gilroy R."/>
            <person name="Ravi A."/>
            <person name="Getino M."/>
            <person name="Pursley I."/>
            <person name="Horton D.L."/>
            <person name="Alikhan N.F."/>
            <person name="Baker D."/>
            <person name="Gharbi K."/>
            <person name="Hall N."/>
            <person name="Watson M."/>
            <person name="Adriaenssens E.M."/>
            <person name="Foster-Nyarko E."/>
            <person name="Jarju S."/>
            <person name="Secka A."/>
            <person name="Antonio M."/>
            <person name="Oren A."/>
            <person name="Chaudhuri R.R."/>
            <person name="La Ragione R."/>
            <person name="Hildebrand F."/>
            <person name="Pallen M.J."/>
        </authorList>
    </citation>
    <scope>NUCLEOTIDE SEQUENCE</scope>
    <source>
        <strain evidence="2">687</strain>
    </source>
</reference>
<dbReference type="InterPro" id="IPR031165">
    <property type="entry name" value="GNAT_YJDJ"/>
</dbReference>
<dbReference type="Proteomes" id="UP000824150">
    <property type="component" value="Unassembled WGS sequence"/>
</dbReference>
<dbReference type="InterPro" id="IPR045057">
    <property type="entry name" value="Gcn5-rel_NAT"/>
</dbReference>
<evidence type="ECO:0000259" key="1">
    <source>
        <dbReference type="PROSITE" id="PS51729"/>
    </source>
</evidence>
<proteinExistence type="predicted"/>
<evidence type="ECO:0000313" key="3">
    <source>
        <dbReference type="Proteomes" id="UP000824150"/>
    </source>
</evidence>
<gene>
    <name evidence="2" type="ORF">IAA31_02795</name>
</gene>
<feature type="domain" description="N-acetyltransferase" evidence="1">
    <location>
        <begin position="4"/>
        <end position="89"/>
    </location>
</feature>
<reference evidence="2" key="2">
    <citation type="submission" date="2021-04" db="EMBL/GenBank/DDBJ databases">
        <authorList>
            <person name="Gilroy R."/>
        </authorList>
    </citation>
    <scope>NUCLEOTIDE SEQUENCE</scope>
    <source>
        <strain evidence="2">687</strain>
    </source>
</reference>